<protein>
    <recommendedName>
        <fullName evidence="2">Fibronectin type-III domain-containing protein</fullName>
    </recommendedName>
</protein>
<reference evidence="1" key="1">
    <citation type="journal article" date="2014" name="Front. Microbiol.">
        <title>High frequency of phylogenetically diverse reductive dehalogenase-homologous genes in deep subseafloor sedimentary metagenomes.</title>
        <authorList>
            <person name="Kawai M."/>
            <person name="Futagami T."/>
            <person name="Toyoda A."/>
            <person name="Takaki Y."/>
            <person name="Nishi S."/>
            <person name="Hori S."/>
            <person name="Arai W."/>
            <person name="Tsubouchi T."/>
            <person name="Morono Y."/>
            <person name="Uchiyama I."/>
            <person name="Ito T."/>
            <person name="Fujiyama A."/>
            <person name="Inagaki F."/>
            <person name="Takami H."/>
        </authorList>
    </citation>
    <scope>NUCLEOTIDE SEQUENCE</scope>
    <source>
        <strain evidence="1">Expedition CK06-06</strain>
    </source>
</reference>
<proteinExistence type="predicted"/>
<evidence type="ECO:0008006" key="2">
    <source>
        <dbReference type="Google" id="ProtNLM"/>
    </source>
</evidence>
<gene>
    <name evidence="1" type="ORF">S01H1_83584</name>
</gene>
<organism evidence="1">
    <name type="scientific">marine sediment metagenome</name>
    <dbReference type="NCBI Taxonomy" id="412755"/>
    <lineage>
        <taxon>unclassified sequences</taxon>
        <taxon>metagenomes</taxon>
        <taxon>ecological metagenomes</taxon>
    </lineage>
</organism>
<comment type="caution">
    <text evidence="1">The sequence shown here is derived from an EMBL/GenBank/DDBJ whole genome shotgun (WGS) entry which is preliminary data.</text>
</comment>
<sequence>MVWRRADPDSEVASGAWSSVRIARARRHRVSGLPNGETRVFRIRALGRSAHGEVTSPWTPDIAATANPIPPVAITSVIEGAPLGLKLRTFYWGLVHLFTTP</sequence>
<dbReference type="AlphaFoldDB" id="X0XT56"/>
<accession>X0XT56</accession>
<evidence type="ECO:0000313" key="1">
    <source>
        <dbReference type="EMBL" id="GAG46404.1"/>
    </source>
</evidence>
<name>X0XT56_9ZZZZ</name>
<dbReference type="EMBL" id="BARS01056854">
    <property type="protein sequence ID" value="GAG46404.1"/>
    <property type="molecule type" value="Genomic_DNA"/>
</dbReference>